<evidence type="ECO:0000313" key="2">
    <source>
        <dbReference type="Proteomes" id="UP000184499"/>
    </source>
</evidence>
<dbReference type="Proteomes" id="UP000184499">
    <property type="component" value="Unassembled WGS sequence"/>
</dbReference>
<gene>
    <name evidence="1" type="ORF">ASPBRDRAFT_197482</name>
</gene>
<dbReference type="GO" id="GO:0008237">
    <property type="term" value="F:metallopeptidase activity"/>
    <property type="evidence" value="ECO:0007669"/>
    <property type="project" value="InterPro"/>
</dbReference>
<dbReference type="Gene3D" id="3.40.390.10">
    <property type="entry name" value="Collagenase (Catalytic Domain)"/>
    <property type="match status" value="1"/>
</dbReference>
<accession>A0A1L9UDL2</accession>
<dbReference type="EMBL" id="KV878687">
    <property type="protein sequence ID" value="OJJ69758.1"/>
    <property type="molecule type" value="Genomic_DNA"/>
</dbReference>
<sequence length="415" mass="46822">MQYAADDASDVAYSNEGAYLPYRDIFFAESLLDESVFVQNVRHTFDRMLTMVSGQSEFDDAKFTVTCKNLQGCDRIGWFAMMNNKNRLNFCPRFFTDDYLKSSTSALARCDSINLKDTYLTRAAAILHEVTHTNYIIEIVNRENGDSYAAGMGTGTTTSDSCRMESNSYAELVQEWFNTEDFTYTNYACSGDIISFNLYVPSYITFFNKDTTDCESTTFWYERRHYDQHQSGNYVWLTTDLRKELNNLIHKLNSLIQSTISDINTARNTEQIHYINIDYALTATAAESTNTTKTDEITALMDAGLIQLPDADTCQAVLGSDPDPYAVFMCNVAVHVKSNSSSLIAQSLDQANQAIANKDYSSQDVSWWLPTGQIKTFHARSPGMMFYAGAAVGEMLSDWGFENTFGSILHHEKSK</sequence>
<evidence type="ECO:0008006" key="3">
    <source>
        <dbReference type="Google" id="ProtNLM"/>
    </source>
</evidence>
<reference evidence="2" key="1">
    <citation type="journal article" date="2017" name="Genome Biol.">
        <title>Comparative genomics reveals high biological diversity and specific adaptations in the industrially and medically important fungal genus Aspergillus.</title>
        <authorList>
            <person name="de Vries R.P."/>
            <person name="Riley R."/>
            <person name="Wiebenga A."/>
            <person name="Aguilar-Osorio G."/>
            <person name="Amillis S."/>
            <person name="Uchima C.A."/>
            <person name="Anderluh G."/>
            <person name="Asadollahi M."/>
            <person name="Askin M."/>
            <person name="Barry K."/>
            <person name="Battaglia E."/>
            <person name="Bayram O."/>
            <person name="Benocci T."/>
            <person name="Braus-Stromeyer S.A."/>
            <person name="Caldana C."/>
            <person name="Canovas D."/>
            <person name="Cerqueira G.C."/>
            <person name="Chen F."/>
            <person name="Chen W."/>
            <person name="Choi C."/>
            <person name="Clum A."/>
            <person name="Dos Santos R.A."/>
            <person name="Damasio A.R."/>
            <person name="Diallinas G."/>
            <person name="Emri T."/>
            <person name="Fekete E."/>
            <person name="Flipphi M."/>
            <person name="Freyberg S."/>
            <person name="Gallo A."/>
            <person name="Gournas C."/>
            <person name="Habgood R."/>
            <person name="Hainaut M."/>
            <person name="Harispe M.L."/>
            <person name="Henrissat B."/>
            <person name="Hilden K.S."/>
            <person name="Hope R."/>
            <person name="Hossain A."/>
            <person name="Karabika E."/>
            <person name="Karaffa L."/>
            <person name="Karanyi Z."/>
            <person name="Krasevec N."/>
            <person name="Kuo A."/>
            <person name="Kusch H."/>
            <person name="LaButti K."/>
            <person name="Lagendijk E.L."/>
            <person name="Lapidus A."/>
            <person name="Levasseur A."/>
            <person name="Lindquist E."/>
            <person name="Lipzen A."/>
            <person name="Logrieco A.F."/>
            <person name="MacCabe A."/>
            <person name="Maekelae M.R."/>
            <person name="Malavazi I."/>
            <person name="Melin P."/>
            <person name="Meyer V."/>
            <person name="Mielnichuk N."/>
            <person name="Miskei M."/>
            <person name="Molnar A.P."/>
            <person name="Mule G."/>
            <person name="Ngan C.Y."/>
            <person name="Orejas M."/>
            <person name="Orosz E."/>
            <person name="Ouedraogo J.P."/>
            <person name="Overkamp K.M."/>
            <person name="Park H.-S."/>
            <person name="Perrone G."/>
            <person name="Piumi F."/>
            <person name="Punt P.J."/>
            <person name="Ram A.F."/>
            <person name="Ramon A."/>
            <person name="Rauscher S."/>
            <person name="Record E."/>
            <person name="Riano-Pachon D.M."/>
            <person name="Robert V."/>
            <person name="Roehrig J."/>
            <person name="Ruller R."/>
            <person name="Salamov A."/>
            <person name="Salih N.S."/>
            <person name="Samson R.A."/>
            <person name="Sandor E."/>
            <person name="Sanguinetti M."/>
            <person name="Schuetze T."/>
            <person name="Sepcic K."/>
            <person name="Shelest E."/>
            <person name="Sherlock G."/>
            <person name="Sophianopoulou V."/>
            <person name="Squina F.M."/>
            <person name="Sun H."/>
            <person name="Susca A."/>
            <person name="Todd R.B."/>
            <person name="Tsang A."/>
            <person name="Unkles S.E."/>
            <person name="van de Wiele N."/>
            <person name="van Rossen-Uffink D."/>
            <person name="Oliveira J.V."/>
            <person name="Vesth T.C."/>
            <person name="Visser J."/>
            <person name="Yu J.-H."/>
            <person name="Zhou M."/>
            <person name="Andersen M.R."/>
            <person name="Archer D.B."/>
            <person name="Baker S.E."/>
            <person name="Benoit I."/>
            <person name="Brakhage A.A."/>
            <person name="Braus G.H."/>
            <person name="Fischer R."/>
            <person name="Frisvad J.C."/>
            <person name="Goldman G.H."/>
            <person name="Houbraken J."/>
            <person name="Oakley B."/>
            <person name="Pocsi I."/>
            <person name="Scazzocchio C."/>
            <person name="Seiboth B."/>
            <person name="vanKuyk P.A."/>
            <person name="Wortman J."/>
            <person name="Dyer P.S."/>
            <person name="Grigoriev I.V."/>
        </authorList>
    </citation>
    <scope>NUCLEOTIDE SEQUENCE [LARGE SCALE GENOMIC DNA]</scope>
    <source>
        <strain evidence="2">CBS 101740 / IMI 381727 / IBT 21946</strain>
    </source>
</reference>
<evidence type="ECO:0000313" key="1">
    <source>
        <dbReference type="EMBL" id="OJJ69758.1"/>
    </source>
</evidence>
<organism evidence="1 2">
    <name type="scientific">Aspergillus brasiliensis (strain CBS 101740 / IMI 381727 / IBT 21946)</name>
    <dbReference type="NCBI Taxonomy" id="767769"/>
    <lineage>
        <taxon>Eukaryota</taxon>
        <taxon>Fungi</taxon>
        <taxon>Dikarya</taxon>
        <taxon>Ascomycota</taxon>
        <taxon>Pezizomycotina</taxon>
        <taxon>Eurotiomycetes</taxon>
        <taxon>Eurotiomycetidae</taxon>
        <taxon>Eurotiales</taxon>
        <taxon>Aspergillaceae</taxon>
        <taxon>Aspergillus</taxon>
        <taxon>Aspergillus subgen. Circumdati</taxon>
    </lineage>
</organism>
<keyword evidence="2" id="KW-1185">Reference proteome</keyword>
<dbReference type="OrthoDB" id="4503250at2759"/>
<dbReference type="STRING" id="767769.A0A1L9UDL2"/>
<dbReference type="InterPro" id="IPR037460">
    <property type="entry name" value="SEST-like"/>
</dbReference>
<dbReference type="InterPro" id="IPR024079">
    <property type="entry name" value="MetalloPept_cat_dom_sf"/>
</dbReference>
<dbReference type="PANTHER" id="PTHR37981">
    <property type="entry name" value="LIPASE 2"/>
    <property type="match status" value="1"/>
</dbReference>
<dbReference type="GO" id="GO:0016788">
    <property type="term" value="F:hydrolase activity, acting on ester bonds"/>
    <property type="evidence" value="ECO:0007669"/>
    <property type="project" value="InterPro"/>
</dbReference>
<dbReference type="AlphaFoldDB" id="A0A1L9UDL2"/>
<dbReference type="SUPFAM" id="SSF55486">
    <property type="entry name" value="Metalloproteases ('zincins'), catalytic domain"/>
    <property type="match status" value="1"/>
</dbReference>
<dbReference type="RefSeq" id="XP_067477007.1">
    <property type="nucleotide sequence ID" value="XM_067621108.1"/>
</dbReference>
<dbReference type="GeneID" id="93573596"/>
<dbReference type="PANTHER" id="PTHR37981:SF1">
    <property type="entry name" value="SGNH HYDROLASE-TYPE ESTERASE DOMAIN-CONTAINING PROTEIN"/>
    <property type="match status" value="1"/>
</dbReference>
<name>A0A1L9UDL2_ASPBC</name>
<dbReference type="SUPFAM" id="SSF52266">
    <property type="entry name" value="SGNH hydrolase"/>
    <property type="match status" value="1"/>
</dbReference>
<proteinExistence type="predicted"/>
<dbReference type="VEuPathDB" id="FungiDB:ASPBRDRAFT_197482"/>
<dbReference type="GO" id="GO:0006629">
    <property type="term" value="P:lipid metabolic process"/>
    <property type="evidence" value="ECO:0007669"/>
    <property type="project" value="TreeGrafter"/>
</dbReference>
<protein>
    <recommendedName>
        <fullName evidence="3">Lysine-specific metallo-endopeptidase domain-containing protein</fullName>
    </recommendedName>
</protein>